<protein>
    <submittedName>
        <fullName evidence="5">Caffeic acid</fullName>
    </submittedName>
</protein>
<dbReference type="Pfam" id="PF08100">
    <property type="entry name" value="Dimerisation"/>
    <property type="match status" value="1"/>
</dbReference>
<dbReference type="InterPro" id="IPR036388">
    <property type="entry name" value="WH-like_DNA-bd_sf"/>
</dbReference>
<proteinExistence type="predicted"/>
<organism evidence="5 6">
    <name type="scientific">Musa troglodytarum</name>
    <name type="common">fe'i banana</name>
    <dbReference type="NCBI Taxonomy" id="320322"/>
    <lineage>
        <taxon>Eukaryota</taxon>
        <taxon>Viridiplantae</taxon>
        <taxon>Streptophyta</taxon>
        <taxon>Embryophyta</taxon>
        <taxon>Tracheophyta</taxon>
        <taxon>Spermatophyta</taxon>
        <taxon>Magnoliopsida</taxon>
        <taxon>Liliopsida</taxon>
        <taxon>Zingiberales</taxon>
        <taxon>Musaceae</taxon>
        <taxon>Musa</taxon>
    </lineage>
</organism>
<evidence type="ECO:0000256" key="2">
    <source>
        <dbReference type="ARBA" id="ARBA00022679"/>
    </source>
</evidence>
<reference evidence="5" key="1">
    <citation type="submission" date="2022-05" db="EMBL/GenBank/DDBJ databases">
        <title>The Musa troglodytarum L. genome provides insights into the mechanism of non-climacteric behaviour and enrichment of carotenoids.</title>
        <authorList>
            <person name="Wang J."/>
        </authorList>
    </citation>
    <scope>NUCLEOTIDE SEQUENCE</scope>
    <source>
        <tissue evidence="5">Leaf</tissue>
    </source>
</reference>
<dbReference type="GO" id="GO:0008168">
    <property type="term" value="F:methyltransferase activity"/>
    <property type="evidence" value="ECO:0007669"/>
    <property type="project" value="UniProtKB-KW"/>
</dbReference>
<dbReference type="Proteomes" id="UP001055439">
    <property type="component" value="Chromosome 2"/>
</dbReference>
<dbReference type="OrthoDB" id="1606438at2759"/>
<dbReference type="Gene3D" id="1.10.10.10">
    <property type="entry name" value="Winged helix-like DNA-binding domain superfamily/Winged helix DNA-binding domain"/>
    <property type="match status" value="1"/>
</dbReference>
<dbReference type="InterPro" id="IPR012967">
    <property type="entry name" value="COMT_dimerisation"/>
</dbReference>
<keyword evidence="2" id="KW-0808">Transferase</keyword>
<gene>
    <name evidence="5" type="ORF">MUK42_32736</name>
</gene>
<evidence type="ECO:0000313" key="5">
    <source>
        <dbReference type="EMBL" id="URD89097.1"/>
    </source>
</evidence>
<dbReference type="PANTHER" id="PTHR11746">
    <property type="entry name" value="O-METHYLTRANSFERASE"/>
    <property type="match status" value="1"/>
</dbReference>
<dbReference type="GO" id="GO:0046983">
    <property type="term" value="F:protein dimerization activity"/>
    <property type="evidence" value="ECO:0007669"/>
    <property type="project" value="InterPro"/>
</dbReference>
<keyword evidence="1" id="KW-0489">Methyltransferase</keyword>
<keyword evidence="6" id="KW-1185">Reference proteome</keyword>
<dbReference type="InterPro" id="IPR036390">
    <property type="entry name" value="WH_DNA-bd_sf"/>
</dbReference>
<evidence type="ECO:0000256" key="3">
    <source>
        <dbReference type="ARBA" id="ARBA00022691"/>
    </source>
</evidence>
<feature type="domain" description="O-methyltransferase dimerisation" evidence="4">
    <location>
        <begin position="23"/>
        <end position="117"/>
    </location>
</feature>
<dbReference type="InterPro" id="IPR016461">
    <property type="entry name" value="COMT-like"/>
</dbReference>
<evidence type="ECO:0000313" key="6">
    <source>
        <dbReference type="Proteomes" id="UP001055439"/>
    </source>
</evidence>
<dbReference type="AlphaFoldDB" id="A0A9E7F7K6"/>
<accession>A0A9E7F7K6</accession>
<dbReference type="GO" id="GO:0032259">
    <property type="term" value="P:methylation"/>
    <property type="evidence" value="ECO:0007669"/>
    <property type="project" value="UniProtKB-KW"/>
</dbReference>
<evidence type="ECO:0000259" key="4">
    <source>
        <dbReference type="Pfam" id="PF08100"/>
    </source>
</evidence>
<dbReference type="SUPFAM" id="SSF46785">
    <property type="entry name" value="Winged helix' DNA-binding domain"/>
    <property type="match status" value="1"/>
</dbReference>
<name>A0A9E7F7K6_9LILI</name>
<evidence type="ECO:0000256" key="1">
    <source>
        <dbReference type="ARBA" id="ARBA00022603"/>
    </source>
</evidence>
<dbReference type="EMBL" id="CP097504">
    <property type="protein sequence ID" value="URD89097.1"/>
    <property type="molecule type" value="Genomic_DNA"/>
</dbReference>
<sequence>MPATNDVFTLTAEEEEEACTRALQLSCGAVLPMVLKVAIELGLLQIIVKAGPATPLSSEEIAAQLPSEHPESAAAWVDRILRLLAANKIVGCIVEAGADDRRSRKYCKAPICKYLTENEDGSLANLLLMHHDNVFLDLCNSVDTPGRLLFLLLWQDILSLLCLLLRCLLSIQASTK</sequence>
<dbReference type="FunFam" id="1.10.10.10:FF:000357">
    <property type="entry name" value="Caffeic acid 3-O-methyltransferase"/>
    <property type="match status" value="1"/>
</dbReference>
<keyword evidence="3" id="KW-0949">S-adenosyl-L-methionine</keyword>